<comment type="caution">
    <text evidence="1">The sequence shown here is derived from an EMBL/GenBank/DDBJ whole genome shotgun (WGS) entry which is preliminary data.</text>
</comment>
<dbReference type="AlphaFoldDB" id="A0A4Y2QBG9"/>
<protein>
    <recommendedName>
        <fullName evidence="3">Histone-lysine N-methyltransferase SETMAR</fullName>
    </recommendedName>
</protein>
<evidence type="ECO:0000313" key="2">
    <source>
        <dbReference type="Proteomes" id="UP000499080"/>
    </source>
</evidence>
<name>A0A4Y2QBG9_ARAVE</name>
<dbReference type="GO" id="GO:0003676">
    <property type="term" value="F:nucleic acid binding"/>
    <property type="evidence" value="ECO:0007669"/>
    <property type="project" value="InterPro"/>
</dbReference>
<accession>A0A4Y2QBG9</accession>
<dbReference type="Gene3D" id="3.30.420.10">
    <property type="entry name" value="Ribonuclease H-like superfamily/Ribonuclease H"/>
    <property type="match status" value="1"/>
</dbReference>
<organism evidence="1 2">
    <name type="scientific">Araneus ventricosus</name>
    <name type="common">Orbweaver spider</name>
    <name type="synonym">Epeira ventricosa</name>
    <dbReference type="NCBI Taxonomy" id="182803"/>
    <lineage>
        <taxon>Eukaryota</taxon>
        <taxon>Metazoa</taxon>
        <taxon>Ecdysozoa</taxon>
        <taxon>Arthropoda</taxon>
        <taxon>Chelicerata</taxon>
        <taxon>Arachnida</taxon>
        <taxon>Araneae</taxon>
        <taxon>Araneomorphae</taxon>
        <taxon>Entelegynae</taxon>
        <taxon>Araneoidea</taxon>
        <taxon>Araneidae</taxon>
        <taxon>Araneus</taxon>
    </lineage>
</organism>
<dbReference type="OrthoDB" id="6435573at2759"/>
<proteinExistence type="predicted"/>
<gene>
    <name evidence="1" type="ORF">AVEN_103950_1</name>
</gene>
<evidence type="ECO:0008006" key="3">
    <source>
        <dbReference type="Google" id="ProtNLM"/>
    </source>
</evidence>
<evidence type="ECO:0000313" key="1">
    <source>
        <dbReference type="EMBL" id="GBN59967.1"/>
    </source>
</evidence>
<dbReference type="InterPro" id="IPR052709">
    <property type="entry name" value="Transposase-MT_Hybrid"/>
</dbReference>
<reference evidence="1 2" key="1">
    <citation type="journal article" date="2019" name="Sci. Rep.">
        <title>Orb-weaving spider Araneus ventricosus genome elucidates the spidroin gene catalogue.</title>
        <authorList>
            <person name="Kono N."/>
            <person name="Nakamura H."/>
            <person name="Ohtoshi R."/>
            <person name="Moran D.A.P."/>
            <person name="Shinohara A."/>
            <person name="Yoshida Y."/>
            <person name="Fujiwara M."/>
            <person name="Mori M."/>
            <person name="Tomita M."/>
            <person name="Arakawa K."/>
        </authorList>
    </citation>
    <scope>NUCLEOTIDE SEQUENCE [LARGE SCALE GENOMIC DNA]</scope>
</reference>
<dbReference type="PANTHER" id="PTHR46060">
    <property type="entry name" value="MARINER MOS1 TRANSPOSASE-LIKE PROTEIN"/>
    <property type="match status" value="1"/>
</dbReference>
<sequence>MGAEGPHADHKTARTTINQKGFCSWTIMQDTHTVRDTKEHIQRLGWETLDHPAYIPDLGPSDFHLFRALKSALSGRHVRSNEEVQPSVKNFLRSLGTDFYQDGFLKLISRCCISVGGDVEK</sequence>
<dbReference type="EMBL" id="BGPR01013283">
    <property type="protein sequence ID" value="GBN59967.1"/>
    <property type="molecule type" value="Genomic_DNA"/>
</dbReference>
<dbReference type="PANTHER" id="PTHR46060:SF1">
    <property type="entry name" value="MARINER MOS1 TRANSPOSASE-LIKE PROTEIN"/>
    <property type="match status" value="1"/>
</dbReference>
<keyword evidence="2" id="KW-1185">Reference proteome</keyword>
<dbReference type="Proteomes" id="UP000499080">
    <property type="component" value="Unassembled WGS sequence"/>
</dbReference>
<dbReference type="InterPro" id="IPR036397">
    <property type="entry name" value="RNaseH_sf"/>
</dbReference>